<dbReference type="PANTHER" id="PTHR42798:SF7">
    <property type="entry name" value="ALPHA-D-RIBOSE 1-METHYLPHOSPHONATE 5-TRIPHOSPHATE SYNTHASE SUBUNIT PHNL"/>
    <property type="match status" value="1"/>
</dbReference>
<dbReference type="Pfam" id="PF00005">
    <property type="entry name" value="ABC_tran"/>
    <property type="match status" value="1"/>
</dbReference>
<comment type="caution">
    <text evidence="5">The sequence shown here is derived from an EMBL/GenBank/DDBJ whole genome shotgun (WGS) entry which is preliminary data.</text>
</comment>
<dbReference type="SMART" id="SM00382">
    <property type="entry name" value="AAA"/>
    <property type="match status" value="1"/>
</dbReference>
<dbReference type="InterPro" id="IPR012701">
    <property type="entry name" value="CP_lyase_PhnL"/>
</dbReference>
<dbReference type="InterPro" id="IPR003439">
    <property type="entry name" value="ABC_transporter-like_ATP-bd"/>
</dbReference>
<dbReference type="AlphaFoldDB" id="A0A2A4Z4S5"/>
<proteinExistence type="inferred from homology"/>
<accession>A0A2A4Z4S5</accession>
<gene>
    <name evidence="5" type="primary">phnL</name>
    <name evidence="5" type="ORF">COB13_06450</name>
</gene>
<dbReference type="SUPFAM" id="SSF52540">
    <property type="entry name" value="P-loop containing nucleoside triphosphate hydrolases"/>
    <property type="match status" value="1"/>
</dbReference>
<dbReference type="GO" id="GO:0016829">
    <property type="term" value="F:lyase activity"/>
    <property type="evidence" value="ECO:0007669"/>
    <property type="project" value="UniProtKB-KW"/>
</dbReference>
<dbReference type="Gene3D" id="3.40.50.300">
    <property type="entry name" value="P-loop containing nucleotide triphosphate hydrolases"/>
    <property type="match status" value="1"/>
</dbReference>
<evidence type="ECO:0000256" key="1">
    <source>
        <dbReference type="ARBA" id="ARBA00005417"/>
    </source>
</evidence>
<protein>
    <submittedName>
        <fullName evidence="5">Phosphonate C-P lyase system protein PhnL</fullName>
    </submittedName>
</protein>
<organism evidence="5">
    <name type="scientific">OCS116 cluster bacterium</name>
    <dbReference type="NCBI Taxonomy" id="2030921"/>
    <lineage>
        <taxon>Bacteria</taxon>
        <taxon>Pseudomonadati</taxon>
        <taxon>Pseudomonadota</taxon>
        <taxon>Alphaproteobacteria</taxon>
        <taxon>OCS116 cluster</taxon>
    </lineage>
</organism>
<evidence type="ECO:0000259" key="4">
    <source>
        <dbReference type="PROSITE" id="PS50893"/>
    </source>
</evidence>
<keyword evidence="3" id="KW-0067">ATP-binding</keyword>
<dbReference type="InterPro" id="IPR027417">
    <property type="entry name" value="P-loop_NTPase"/>
</dbReference>
<dbReference type="InterPro" id="IPR017871">
    <property type="entry name" value="ABC_transporter-like_CS"/>
</dbReference>
<feature type="domain" description="ABC transporter" evidence="4">
    <location>
        <begin position="2"/>
        <end position="227"/>
    </location>
</feature>
<keyword evidence="2" id="KW-0547">Nucleotide-binding</keyword>
<reference evidence="5" key="2">
    <citation type="journal article" date="2018" name="ISME J.">
        <title>A dynamic microbial community with high functional redundancy inhabits the cold, oxic subseafloor aquifer.</title>
        <authorList>
            <person name="Tully B.J."/>
            <person name="Wheat C.G."/>
            <person name="Glazer B.T."/>
            <person name="Huber J.A."/>
        </authorList>
    </citation>
    <scope>NUCLEOTIDE SEQUENCE</scope>
    <source>
        <strain evidence="5">NORP83</strain>
    </source>
</reference>
<dbReference type="PANTHER" id="PTHR42798">
    <property type="entry name" value="LIPOPROTEIN-RELEASING SYSTEM ATP-BINDING PROTEIN LOLD"/>
    <property type="match status" value="1"/>
</dbReference>
<evidence type="ECO:0000256" key="2">
    <source>
        <dbReference type="ARBA" id="ARBA00022741"/>
    </source>
</evidence>
<name>A0A2A4Z4S5_9PROT</name>
<dbReference type="EMBL" id="NVUS01000006">
    <property type="protein sequence ID" value="PCJ01911.1"/>
    <property type="molecule type" value="Genomic_DNA"/>
</dbReference>
<dbReference type="PROSITE" id="PS00211">
    <property type="entry name" value="ABC_TRANSPORTER_1"/>
    <property type="match status" value="1"/>
</dbReference>
<dbReference type="GO" id="GO:0016887">
    <property type="term" value="F:ATP hydrolysis activity"/>
    <property type="evidence" value="ECO:0007669"/>
    <property type="project" value="InterPro"/>
</dbReference>
<reference key="1">
    <citation type="submission" date="2017-08" db="EMBL/GenBank/DDBJ databases">
        <title>A dynamic microbial community with high functional redundancy inhabits the cold, oxic subseafloor aquifer.</title>
        <authorList>
            <person name="Tully B.J."/>
            <person name="Wheat C.G."/>
            <person name="Glazer B.T."/>
            <person name="Huber J.A."/>
        </authorList>
    </citation>
    <scope>NUCLEOTIDE SEQUENCE [LARGE SCALE GENOMIC DNA]</scope>
</reference>
<dbReference type="InterPro" id="IPR003593">
    <property type="entry name" value="AAA+_ATPase"/>
</dbReference>
<dbReference type="GO" id="GO:0005524">
    <property type="term" value="F:ATP binding"/>
    <property type="evidence" value="ECO:0007669"/>
    <property type="project" value="UniProtKB-KW"/>
</dbReference>
<dbReference type="PROSITE" id="PS50893">
    <property type="entry name" value="ABC_TRANSPORTER_2"/>
    <property type="match status" value="1"/>
</dbReference>
<evidence type="ECO:0000313" key="5">
    <source>
        <dbReference type="EMBL" id="PCJ01911.1"/>
    </source>
</evidence>
<evidence type="ECO:0000256" key="3">
    <source>
        <dbReference type="ARBA" id="ARBA00022840"/>
    </source>
</evidence>
<dbReference type="NCBIfam" id="TIGR02324">
    <property type="entry name" value="CP_lyasePhnL"/>
    <property type="match status" value="1"/>
</dbReference>
<sequence>MVQIKNLHKKFTLHAQNGAVLNVLNGIDLQVKSGEIAALCGPSGAGKSSLLKAIYGTYRINSGDIKIKTVKQNINIAKAAPRDIMLLRRDVIGYVSQFLRVIPRIGALGIVAEPAIMQGMPADQAHKIALDLLNQLRIPQKLHNLSPLTFSGGEQQRVNIARAMAAPRPLMLFDEPTASLDPQNRQTVLELIAQLRDQGTAILGIFHDPADRKFLNARDIQLSAIEEAEHV</sequence>
<comment type="similarity">
    <text evidence="1">Belongs to the ABC transporter superfamily.</text>
</comment>
<keyword evidence="5" id="KW-0456">Lyase</keyword>